<evidence type="ECO:0000256" key="1">
    <source>
        <dbReference type="ARBA" id="ARBA00004123"/>
    </source>
</evidence>
<dbReference type="InterPro" id="IPR029321">
    <property type="entry name" value="INTS2"/>
</dbReference>
<gene>
    <name evidence="4" type="ORF">EGW08_016896</name>
</gene>
<proteinExistence type="inferred from homology"/>
<dbReference type="EMBL" id="RQTK01000750">
    <property type="protein sequence ID" value="RUS75338.1"/>
    <property type="molecule type" value="Genomic_DNA"/>
</dbReference>
<dbReference type="Pfam" id="PF14750">
    <property type="entry name" value="INTS2"/>
    <property type="match status" value="1"/>
</dbReference>
<keyword evidence="3" id="KW-0539">Nucleus</keyword>
<dbReference type="OrthoDB" id="70899at2759"/>
<comment type="similarity">
    <text evidence="2">Belongs to the Integrator subunit 2 family.</text>
</comment>
<dbReference type="GO" id="GO:0032039">
    <property type="term" value="C:integrator complex"/>
    <property type="evidence" value="ECO:0007669"/>
    <property type="project" value="InterPro"/>
</dbReference>
<feature type="non-terminal residue" evidence="4">
    <location>
        <position position="119"/>
    </location>
</feature>
<comment type="subcellular location">
    <subcellularLocation>
        <location evidence="1">Nucleus</location>
    </subcellularLocation>
</comment>
<name>A0A3S1B5B6_ELYCH</name>
<dbReference type="InterPro" id="IPR026236">
    <property type="entry name" value="Int2_metazoa"/>
</dbReference>
<dbReference type="Proteomes" id="UP000271974">
    <property type="component" value="Unassembled WGS sequence"/>
</dbReference>
<dbReference type="STRING" id="188477.A0A3S1B5B6"/>
<reference evidence="4 5" key="1">
    <citation type="submission" date="2019-01" db="EMBL/GenBank/DDBJ databases">
        <title>A draft genome assembly of the solar-powered sea slug Elysia chlorotica.</title>
        <authorList>
            <person name="Cai H."/>
            <person name="Li Q."/>
            <person name="Fang X."/>
            <person name="Li J."/>
            <person name="Curtis N.E."/>
            <person name="Altenburger A."/>
            <person name="Shibata T."/>
            <person name="Feng M."/>
            <person name="Maeda T."/>
            <person name="Schwartz J.A."/>
            <person name="Shigenobu S."/>
            <person name="Lundholm N."/>
            <person name="Nishiyama T."/>
            <person name="Yang H."/>
            <person name="Hasebe M."/>
            <person name="Li S."/>
            <person name="Pierce S.K."/>
            <person name="Wang J."/>
        </authorList>
    </citation>
    <scope>NUCLEOTIDE SEQUENCE [LARGE SCALE GENOMIC DNA]</scope>
    <source>
        <strain evidence="4">EC2010</strain>
        <tissue evidence="4">Whole organism of an adult</tissue>
    </source>
</reference>
<sequence>MSESVLVSQLQQGISIEFERSKNDPAHKIRLLLSELLFIASELKDQKAGNYVKQSDLFECHIYTEEILDVLCIAMAELPNLLNILDIVEALMCVGNGNKLVCQLVANNPESFLEVCNSL</sequence>
<accession>A0A3S1B5B6</accession>
<evidence type="ECO:0000313" key="4">
    <source>
        <dbReference type="EMBL" id="RUS75338.1"/>
    </source>
</evidence>
<evidence type="ECO:0000256" key="3">
    <source>
        <dbReference type="ARBA" id="ARBA00023242"/>
    </source>
</evidence>
<protein>
    <submittedName>
        <fullName evidence="4">Uncharacterized protein</fullName>
    </submittedName>
</protein>
<comment type="caution">
    <text evidence="4">The sequence shown here is derived from an EMBL/GenBank/DDBJ whole genome shotgun (WGS) entry which is preliminary data.</text>
</comment>
<dbReference type="AlphaFoldDB" id="A0A3S1B5B6"/>
<dbReference type="PANTHER" id="PTHR28608:SF1">
    <property type="entry name" value="INTEGRATOR COMPLEX SUBUNIT 2"/>
    <property type="match status" value="1"/>
</dbReference>
<organism evidence="4 5">
    <name type="scientific">Elysia chlorotica</name>
    <name type="common">Eastern emerald elysia</name>
    <name type="synonym">Sea slug</name>
    <dbReference type="NCBI Taxonomy" id="188477"/>
    <lineage>
        <taxon>Eukaryota</taxon>
        <taxon>Metazoa</taxon>
        <taxon>Spiralia</taxon>
        <taxon>Lophotrochozoa</taxon>
        <taxon>Mollusca</taxon>
        <taxon>Gastropoda</taxon>
        <taxon>Heterobranchia</taxon>
        <taxon>Euthyneura</taxon>
        <taxon>Panpulmonata</taxon>
        <taxon>Sacoglossa</taxon>
        <taxon>Placobranchoidea</taxon>
        <taxon>Plakobranchidae</taxon>
        <taxon>Elysia</taxon>
    </lineage>
</organism>
<evidence type="ECO:0000256" key="2">
    <source>
        <dbReference type="ARBA" id="ARBA00006705"/>
    </source>
</evidence>
<dbReference type="GO" id="GO:0034472">
    <property type="term" value="P:snRNA 3'-end processing"/>
    <property type="evidence" value="ECO:0007669"/>
    <property type="project" value="TreeGrafter"/>
</dbReference>
<evidence type="ECO:0000313" key="5">
    <source>
        <dbReference type="Proteomes" id="UP000271974"/>
    </source>
</evidence>
<keyword evidence="5" id="KW-1185">Reference proteome</keyword>
<dbReference type="PRINTS" id="PR02105">
    <property type="entry name" value="INTSUBUNIT2"/>
</dbReference>
<dbReference type="PANTHER" id="PTHR28608">
    <property type="entry name" value="INTEGRATOR COMPLEX SUBUNIT 2"/>
    <property type="match status" value="1"/>
</dbReference>